<organism evidence="1 2">
    <name type="scientific">Oncorhynchus kisutch</name>
    <name type="common">Coho salmon</name>
    <name type="synonym">Salmo kisutch</name>
    <dbReference type="NCBI Taxonomy" id="8019"/>
    <lineage>
        <taxon>Eukaryota</taxon>
        <taxon>Metazoa</taxon>
        <taxon>Chordata</taxon>
        <taxon>Craniata</taxon>
        <taxon>Vertebrata</taxon>
        <taxon>Euteleostomi</taxon>
        <taxon>Actinopterygii</taxon>
        <taxon>Neopterygii</taxon>
        <taxon>Teleostei</taxon>
        <taxon>Protacanthopterygii</taxon>
        <taxon>Salmoniformes</taxon>
        <taxon>Salmonidae</taxon>
        <taxon>Salmoninae</taxon>
        <taxon>Oncorhynchus</taxon>
    </lineage>
</organism>
<name>A0A8C7LZQ5_ONCKI</name>
<keyword evidence="2" id="KW-1185">Reference proteome</keyword>
<accession>A0A8C7LZQ5</accession>
<reference evidence="1" key="2">
    <citation type="submission" date="2025-09" db="UniProtKB">
        <authorList>
            <consortium name="Ensembl"/>
        </authorList>
    </citation>
    <scope>IDENTIFICATION</scope>
</reference>
<sequence length="89" mass="9193">MAPLPVVHLLITGLQLDTPRSHEQAAGFCGAEVEGDGACFLGVPLGQGDEGLWGLKGDGVQGGHVLTAENKISVQADFRVPLDGQPGEF</sequence>
<reference evidence="1" key="1">
    <citation type="submission" date="2025-08" db="UniProtKB">
        <authorList>
            <consortium name="Ensembl"/>
        </authorList>
    </citation>
    <scope>IDENTIFICATION</scope>
</reference>
<evidence type="ECO:0000313" key="2">
    <source>
        <dbReference type="Proteomes" id="UP000694557"/>
    </source>
</evidence>
<dbReference type="AlphaFoldDB" id="A0A8C7LZQ5"/>
<evidence type="ECO:0000313" key="1">
    <source>
        <dbReference type="Ensembl" id="ENSOKIP00005025625.1"/>
    </source>
</evidence>
<protein>
    <submittedName>
        <fullName evidence="1">Uncharacterized protein</fullName>
    </submittedName>
</protein>
<proteinExistence type="predicted"/>
<dbReference type="Ensembl" id="ENSOKIT00005027116.1">
    <property type="protein sequence ID" value="ENSOKIP00005025625.1"/>
    <property type="gene ID" value="ENSOKIG00005011086.1"/>
</dbReference>
<dbReference type="Proteomes" id="UP000694557">
    <property type="component" value="Unassembled WGS sequence"/>
</dbReference>
<dbReference type="GeneTree" id="ENSGT01030000234819"/>